<gene>
    <name evidence="2" type="ORF">NBR_LOCUS9521</name>
</gene>
<sequence length="361" mass="40871">MWHTKMIWIVLELLPICVLGDVMCHSCLTHCKTINGAKVDPVGCDCLSKPEGRCTGNACFAKVEIFVEEKTAIMQKGCITEIPGGQRGCQYASNNEALHCFCDENGCNTRENVKRHGDKCHSESCFRKCRGNYCVVDFDGIEQGCGLGFPRLQTFLRMQNYLDYRSSLICARYEATSATVMNGCTCTQPSGSCNELNETRAVQVKRVIERRPDNQNYCYSLQHKSSKPFGQEIFKRSTTCEGQFCFISLTTSEIILESADFKHDYSEHDEFIGTTRPRYELLAGCLKVDDDKKITVGCTTEYVRNVSDPLSKHCICDRHLCNFHHLITGSHDTRSRSEGRSKQRVSYFKLLRPFPLSTLKS</sequence>
<feature type="signal peptide" evidence="1">
    <location>
        <begin position="1"/>
        <end position="20"/>
    </location>
</feature>
<keyword evidence="3" id="KW-1185">Reference proteome</keyword>
<dbReference type="WBParaSite" id="NBR_0000952001-mRNA-1">
    <property type="protein sequence ID" value="NBR_0000952001-mRNA-1"/>
    <property type="gene ID" value="NBR_0000952001"/>
</dbReference>
<organism evidence="4">
    <name type="scientific">Nippostrongylus brasiliensis</name>
    <name type="common">Rat hookworm</name>
    <dbReference type="NCBI Taxonomy" id="27835"/>
    <lineage>
        <taxon>Eukaryota</taxon>
        <taxon>Metazoa</taxon>
        <taxon>Ecdysozoa</taxon>
        <taxon>Nematoda</taxon>
        <taxon>Chromadorea</taxon>
        <taxon>Rhabditida</taxon>
        <taxon>Rhabditina</taxon>
        <taxon>Rhabditomorpha</taxon>
        <taxon>Strongyloidea</taxon>
        <taxon>Heligmosomidae</taxon>
        <taxon>Nippostrongylus</taxon>
    </lineage>
</organism>
<dbReference type="Proteomes" id="UP000271162">
    <property type="component" value="Unassembled WGS sequence"/>
</dbReference>
<reference evidence="4" key="1">
    <citation type="submission" date="2017-02" db="UniProtKB">
        <authorList>
            <consortium name="WormBaseParasite"/>
        </authorList>
    </citation>
    <scope>IDENTIFICATION</scope>
</reference>
<dbReference type="PANTHER" id="PTHR37433">
    <property type="entry name" value="PROTEIN CBG25136-RELATED"/>
    <property type="match status" value="1"/>
</dbReference>
<keyword evidence="1" id="KW-0732">Signal</keyword>
<reference evidence="2 3" key="2">
    <citation type="submission" date="2018-11" db="EMBL/GenBank/DDBJ databases">
        <authorList>
            <consortium name="Pathogen Informatics"/>
        </authorList>
    </citation>
    <scope>NUCLEOTIDE SEQUENCE [LARGE SCALE GENOMIC DNA]</scope>
</reference>
<evidence type="ECO:0000313" key="3">
    <source>
        <dbReference type="Proteomes" id="UP000271162"/>
    </source>
</evidence>
<evidence type="ECO:0000256" key="1">
    <source>
        <dbReference type="SAM" id="SignalP"/>
    </source>
</evidence>
<dbReference type="AlphaFoldDB" id="A0A0N4Y1L7"/>
<evidence type="ECO:0000313" key="2">
    <source>
        <dbReference type="EMBL" id="VDL73110.1"/>
    </source>
</evidence>
<feature type="chain" id="PRO_5043125069" evidence="1">
    <location>
        <begin position="21"/>
        <end position="361"/>
    </location>
</feature>
<dbReference type="OMA" id="ICDSHLC"/>
<dbReference type="PANTHER" id="PTHR37433:SF15">
    <property type="entry name" value="PROTEIN CBG04492"/>
    <property type="match status" value="1"/>
</dbReference>
<evidence type="ECO:0000313" key="4">
    <source>
        <dbReference type="WBParaSite" id="NBR_0000952001-mRNA-1"/>
    </source>
</evidence>
<name>A0A0N4Y1L7_NIPBR</name>
<protein>
    <submittedName>
        <fullName evidence="2 4">Uncharacterized protein</fullName>
    </submittedName>
</protein>
<dbReference type="EMBL" id="UYSL01020153">
    <property type="protein sequence ID" value="VDL73110.1"/>
    <property type="molecule type" value="Genomic_DNA"/>
</dbReference>
<accession>A0A0N4Y1L7</accession>
<proteinExistence type="predicted"/>